<feature type="compositionally biased region" description="Basic residues" evidence="1">
    <location>
        <begin position="134"/>
        <end position="144"/>
    </location>
</feature>
<organism evidence="2 3">
    <name type="scientific">Pseudomonas arsenicoxydans</name>
    <dbReference type="NCBI Taxonomy" id="702115"/>
    <lineage>
        <taxon>Bacteria</taxon>
        <taxon>Pseudomonadati</taxon>
        <taxon>Pseudomonadota</taxon>
        <taxon>Gammaproteobacteria</taxon>
        <taxon>Pseudomonadales</taxon>
        <taxon>Pseudomonadaceae</taxon>
        <taxon>Pseudomonas</taxon>
    </lineage>
</organism>
<dbReference type="EMBL" id="RCZE01000015">
    <property type="protein sequence ID" value="TPG73589.1"/>
    <property type="molecule type" value="Genomic_DNA"/>
</dbReference>
<sequence>MPRSRDRGIFLLSGLIVYISIAAVTADYGFAFTASPFFKRQKGTKRLRPGVRHFAKAQCSLATVSIRGHRLRSASLRPPLDVFGFAERRYAPDPLMNTYARPAEGAKDQKQDQHQKPKPDQQPAAHWSFPRSGSSHKQKRPLYK</sequence>
<evidence type="ECO:0000313" key="2">
    <source>
        <dbReference type="EMBL" id="TPG73589.1"/>
    </source>
</evidence>
<feature type="compositionally biased region" description="Basic and acidic residues" evidence="1">
    <location>
        <begin position="104"/>
        <end position="119"/>
    </location>
</feature>
<gene>
    <name evidence="2" type="ORF">EAH78_26850</name>
</gene>
<protein>
    <submittedName>
        <fullName evidence="2">Uncharacterized protein</fullName>
    </submittedName>
</protein>
<dbReference type="AlphaFoldDB" id="A0A502HFE8"/>
<evidence type="ECO:0000313" key="3">
    <source>
        <dbReference type="Proteomes" id="UP000317933"/>
    </source>
</evidence>
<dbReference type="Proteomes" id="UP000317933">
    <property type="component" value="Unassembled WGS sequence"/>
</dbReference>
<feature type="region of interest" description="Disordered" evidence="1">
    <location>
        <begin position="94"/>
        <end position="144"/>
    </location>
</feature>
<evidence type="ECO:0000256" key="1">
    <source>
        <dbReference type="SAM" id="MobiDB-lite"/>
    </source>
</evidence>
<comment type="caution">
    <text evidence="2">The sequence shown here is derived from an EMBL/GenBank/DDBJ whole genome shotgun (WGS) entry which is preliminary data.</text>
</comment>
<accession>A0A502HFE8</accession>
<proteinExistence type="predicted"/>
<name>A0A502HFE8_9PSED</name>
<reference evidence="2 3" key="1">
    <citation type="journal article" date="2019" name="Environ. Microbiol.">
        <title>Species interactions and distinct microbial communities in high Arctic permafrost affected cryosols are associated with the CH4 and CO2 gas fluxes.</title>
        <authorList>
            <person name="Altshuler I."/>
            <person name="Hamel J."/>
            <person name="Turney S."/>
            <person name="Magnuson E."/>
            <person name="Levesque R."/>
            <person name="Greer C."/>
            <person name="Whyte L.G."/>
        </authorList>
    </citation>
    <scope>NUCLEOTIDE SEQUENCE [LARGE SCALE GENOMIC DNA]</scope>
    <source>
        <strain evidence="2 3">E3</strain>
    </source>
</reference>